<dbReference type="SUPFAM" id="SSF48008">
    <property type="entry name" value="GntR ligand-binding domain-like"/>
    <property type="match status" value="1"/>
</dbReference>
<keyword evidence="2" id="KW-0238">DNA-binding</keyword>
<feature type="non-terminal residue" evidence="4">
    <location>
        <position position="45"/>
    </location>
</feature>
<comment type="caution">
    <text evidence="4">The sequence shown here is derived from an EMBL/GenBank/DDBJ whole genome shotgun (WGS) entry which is preliminary data.</text>
</comment>
<name>X1EYL8_9ZZZZ</name>
<proteinExistence type="predicted"/>
<evidence type="ECO:0000313" key="4">
    <source>
        <dbReference type="EMBL" id="GAH38451.1"/>
    </source>
</evidence>
<accession>X1EYL8</accession>
<dbReference type="InterPro" id="IPR008920">
    <property type="entry name" value="TF_FadR/GntR_C"/>
</dbReference>
<dbReference type="AlphaFoldDB" id="X1EYL8"/>
<organism evidence="4">
    <name type="scientific">marine sediment metagenome</name>
    <dbReference type="NCBI Taxonomy" id="412755"/>
    <lineage>
        <taxon>unclassified sequences</taxon>
        <taxon>metagenomes</taxon>
        <taxon>ecological metagenomes</taxon>
    </lineage>
</organism>
<protein>
    <submittedName>
        <fullName evidence="4">Uncharacterized protein</fullName>
    </submittedName>
</protein>
<gene>
    <name evidence="4" type="ORF">S03H2_26039</name>
</gene>
<dbReference type="EMBL" id="BARU01014936">
    <property type="protein sequence ID" value="GAH38451.1"/>
    <property type="molecule type" value="Genomic_DNA"/>
</dbReference>
<evidence type="ECO:0000256" key="2">
    <source>
        <dbReference type="ARBA" id="ARBA00023125"/>
    </source>
</evidence>
<sequence>MKELKKINKEMKNFLDKNNFKQLSIRNKKFHLIIYNRSGNSRLSK</sequence>
<keyword evidence="1" id="KW-0805">Transcription regulation</keyword>
<reference evidence="4" key="1">
    <citation type="journal article" date="2014" name="Front. Microbiol.">
        <title>High frequency of phylogenetically diverse reductive dehalogenase-homologous genes in deep subseafloor sedimentary metagenomes.</title>
        <authorList>
            <person name="Kawai M."/>
            <person name="Futagami T."/>
            <person name="Toyoda A."/>
            <person name="Takaki Y."/>
            <person name="Nishi S."/>
            <person name="Hori S."/>
            <person name="Arai W."/>
            <person name="Tsubouchi T."/>
            <person name="Morono Y."/>
            <person name="Uchiyama I."/>
            <person name="Ito T."/>
            <person name="Fujiyama A."/>
            <person name="Inagaki F."/>
            <person name="Takami H."/>
        </authorList>
    </citation>
    <scope>NUCLEOTIDE SEQUENCE</scope>
    <source>
        <strain evidence="4">Expedition CK06-06</strain>
    </source>
</reference>
<evidence type="ECO:0000256" key="1">
    <source>
        <dbReference type="ARBA" id="ARBA00023015"/>
    </source>
</evidence>
<keyword evidence="3" id="KW-0804">Transcription</keyword>
<dbReference type="GO" id="GO:0003677">
    <property type="term" value="F:DNA binding"/>
    <property type="evidence" value="ECO:0007669"/>
    <property type="project" value="UniProtKB-KW"/>
</dbReference>
<evidence type="ECO:0000256" key="3">
    <source>
        <dbReference type="ARBA" id="ARBA00023163"/>
    </source>
</evidence>
<dbReference type="Gene3D" id="1.20.120.530">
    <property type="entry name" value="GntR ligand-binding domain-like"/>
    <property type="match status" value="1"/>
</dbReference>